<dbReference type="AlphaFoldDB" id="A0A392UYS9"/>
<dbReference type="EMBL" id="LXQA011008712">
    <property type="protein sequence ID" value="MCI81017.1"/>
    <property type="molecule type" value="Genomic_DNA"/>
</dbReference>
<reference evidence="1 2" key="1">
    <citation type="journal article" date="2018" name="Front. Plant Sci.">
        <title>Red Clover (Trifolium pratense) and Zigzag Clover (T. medium) - A Picture of Genomic Similarities and Differences.</title>
        <authorList>
            <person name="Dluhosova J."/>
            <person name="Istvanek J."/>
            <person name="Nedelnik J."/>
            <person name="Repkova J."/>
        </authorList>
    </citation>
    <scope>NUCLEOTIDE SEQUENCE [LARGE SCALE GENOMIC DNA]</scope>
    <source>
        <strain evidence="2">cv. 10/8</strain>
        <tissue evidence="1">Leaf</tissue>
    </source>
</reference>
<keyword evidence="2" id="KW-1185">Reference proteome</keyword>
<evidence type="ECO:0000313" key="1">
    <source>
        <dbReference type="EMBL" id="MCI81017.1"/>
    </source>
</evidence>
<organism evidence="1 2">
    <name type="scientific">Trifolium medium</name>
    <dbReference type="NCBI Taxonomy" id="97028"/>
    <lineage>
        <taxon>Eukaryota</taxon>
        <taxon>Viridiplantae</taxon>
        <taxon>Streptophyta</taxon>
        <taxon>Embryophyta</taxon>
        <taxon>Tracheophyta</taxon>
        <taxon>Spermatophyta</taxon>
        <taxon>Magnoliopsida</taxon>
        <taxon>eudicotyledons</taxon>
        <taxon>Gunneridae</taxon>
        <taxon>Pentapetalae</taxon>
        <taxon>rosids</taxon>
        <taxon>fabids</taxon>
        <taxon>Fabales</taxon>
        <taxon>Fabaceae</taxon>
        <taxon>Papilionoideae</taxon>
        <taxon>50 kb inversion clade</taxon>
        <taxon>NPAAA clade</taxon>
        <taxon>Hologalegina</taxon>
        <taxon>IRL clade</taxon>
        <taxon>Trifolieae</taxon>
        <taxon>Trifolium</taxon>
    </lineage>
</organism>
<evidence type="ECO:0000313" key="2">
    <source>
        <dbReference type="Proteomes" id="UP000265520"/>
    </source>
</evidence>
<proteinExistence type="predicted"/>
<name>A0A392UYS9_9FABA</name>
<sequence length="38" mass="4240">METSSFHMPTGEITVTLDDMSCLLHLPLTGRLLDHTLL</sequence>
<dbReference type="Proteomes" id="UP000265520">
    <property type="component" value="Unassembled WGS sequence"/>
</dbReference>
<comment type="caution">
    <text evidence="1">The sequence shown here is derived from an EMBL/GenBank/DDBJ whole genome shotgun (WGS) entry which is preliminary data.</text>
</comment>
<feature type="non-terminal residue" evidence="1">
    <location>
        <position position="38"/>
    </location>
</feature>
<protein>
    <submittedName>
        <fullName evidence="1">Putative IMP dehydrogenase/GMP reductase</fullName>
    </submittedName>
</protein>
<accession>A0A392UYS9</accession>